<dbReference type="Proteomes" id="UP000887116">
    <property type="component" value="Unassembled WGS sequence"/>
</dbReference>
<protein>
    <submittedName>
        <fullName evidence="1">Uncharacterized protein</fullName>
    </submittedName>
</protein>
<name>A0A8X6EWU5_TRICU</name>
<sequence>MGFGRKISLPIAKSPRENISTLTVRRKLCNLYFHDVDVIRHFDRIAIFQLVSWEVCYVALGCSSPDDEWEPSDRSNEELFGKNQRSTGTPIVHSVILSEICQDCDIQDPLAVMDIKPKLVIEHKGKNLIPKVYSEFVFKICGALMIEAELSPMKKSSNWIGKLNRKSRKKSPPVVHSVVVYKICVALNLRAQLCPVTTINASICNTQQKPKKRKEKHPQSSFYFCFQHLQSFFYLEAVLASS</sequence>
<dbReference type="EMBL" id="BMAO01000102">
    <property type="protein sequence ID" value="GFQ64433.1"/>
    <property type="molecule type" value="Genomic_DNA"/>
</dbReference>
<organism evidence="1 2">
    <name type="scientific">Trichonephila clavata</name>
    <name type="common">Joro spider</name>
    <name type="synonym">Nephila clavata</name>
    <dbReference type="NCBI Taxonomy" id="2740835"/>
    <lineage>
        <taxon>Eukaryota</taxon>
        <taxon>Metazoa</taxon>
        <taxon>Ecdysozoa</taxon>
        <taxon>Arthropoda</taxon>
        <taxon>Chelicerata</taxon>
        <taxon>Arachnida</taxon>
        <taxon>Araneae</taxon>
        <taxon>Araneomorphae</taxon>
        <taxon>Entelegynae</taxon>
        <taxon>Araneoidea</taxon>
        <taxon>Nephilidae</taxon>
        <taxon>Trichonephila</taxon>
    </lineage>
</organism>
<comment type="caution">
    <text evidence="1">The sequence shown here is derived from an EMBL/GenBank/DDBJ whole genome shotgun (WGS) entry which is preliminary data.</text>
</comment>
<accession>A0A8X6EWU5</accession>
<proteinExistence type="predicted"/>
<reference evidence="1" key="1">
    <citation type="submission" date="2020-07" db="EMBL/GenBank/DDBJ databases">
        <title>Multicomponent nature underlies the extraordinary mechanical properties of spider dragline silk.</title>
        <authorList>
            <person name="Kono N."/>
            <person name="Nakamura H."/>
            <person name="Mori M."/>
            <person name="Yoshida Y."/>
            <person name="Ohtoshi R."/>
            <person name="Malay A.D."/>
            <person name="Moran D.A.P."/>
            <person name="Tomita M."/>
            <person name="Numata K."/>
            <person name="Arakawa K."/>
        </authorList>
    </citation>
    <scope>NUCLEOTIDE SEQUENCE</scope>
</reference>
<dbReference type="AlphaFoldDB" id="A0A8X6EWU5"/>
<evidence type="ECO:0000313" key="2">
    <source>
        <dbReference type="Proteomes" id="UP000887116"/>
    </source>
</evidence>
<gene>
    <name evidence="1" type="ORF">TNCT_227262</name>
</gene>
<keyword evidence="2" id="KW-1185">Reference proteome</keyword>
<evidence type="ECO:0000313" key="1">
    <source>
        <dbReference type="EMBL" id="GFQ64433.1"/>
    </source>
</evidence>